<keyword evidence="1" id="KW-0520">NAD</keyword>
<dbReference type="InterPro" id="IPR001509">
    <property type="entry name" value="Epimerase_deHydtase"/>
</dbReference>
<sequence>MKALVTGVSGFIGGHLAKRLKEEGYWVRGADIAKPRYGPIPCDDFFFGDLRDRATCYIAVDGIDEVYHLAASMGGMGFISSHSASILHDNLLIDTHILEAARTGGVGRFFYSSSACVYPNFKQERTDILGLKEDDAYPADPQDTYGLEKLCMEQLCLSYAEDYGMTTRIARFHNVYGPKGSWNDNAEKVPAALCRKIAEGKRTSWEPRIEIWGDGEQTRSFMLVDDCIEGILRLMRSDYPYPLNLGSDRLVSINELADIIAEIAGVRIQKKHIDGPQGVRGRNSNNDRINEILKWAPSIPLEAGLSVTYRWIEDNVLQESL</sequence>
<organism evidence="3">
    <name type="scientific">marine sediment metagenome</name>
    <dbReference type="NCBI Taxonomy" id="412755"/>
    <lineage>
        <taxon>unclassified sequences</taxon>
        <taxon>metagenomes</taxon>
        <taxon>ecological metagenomes</taxon>
    </lineage>
</organism>
<accession>A0A0F9UEC8</accession>
<comment type="caution">
    <text evidence="3">The sequence shown here is derived from an EMBL/GenBank/DDBJ whole genome shotgun (WGS) entry which is preliminary data.</text>
</comment>
<gene>
    <name evidence="3" type="ORF">LCGC14_0275320</name>
</gene>
<reference evidence="3" key="1">
    <citation type="journal article" date="2015" name="Nature">
        <title>Complex archaea that bridge the gap between prokaryotes and eukaryotes.</title>
        <authorList>
            <person name="Spang A."/>
            <person name="Saw J.H."/>
            <person name="Jorgensen S.L."/>
            <person name="Zaremba-Niedzwiedzka K."/>
            <person name="Martijn J."/>
            <person name="Lind A.E."/>
            <person name="van Eijk R."/>
            <person name="Schleper C."/>
            <person name="Guy L."/>
            <person name="Ettema T.J."/>
        </authorList>
    </citation>
    <scope>NUCLEOTIDE SEQUENCE</scope>
</reference>
<dbReference type="Gene3D" id="3.90.25.10">
    <property type="entry name" value="UDP-galactose 4-epimerase, domain 1"/>
    <property type="match status" value="1"/>
</dbReference>
<dbReference type="Pfam" id="PF01370">
    <property type="entry name" value="Epimerase"/>
    <property type="match status" value="1"/>
</dbReference>
<protein>
    <recommendedName>
        <fullName evidence="2">NAD-dependent epimerase/dehydratase domain-containing protein</fullName>
    </recommendedName>
</protein>
<proteinExistence type="predicted"/>
<dbReference type="SUPFAM" id="SSF51735">
    <property type="entry name" value="NAD(P)-binding Rossmann-fold domains"/>
    <property type="match status" value="1"/>
</dbReference>
<dbReference type="AlphaFoldDB" id="A0A0F9UEC8"/>
<name>A0A0F9UEC8_9ZZZZ</name>
<dbReference type="InterPro" id="IPR036291">
    <property type="entry name" value="NAD(P)-bd_dom_sf"/>
</dbReference>
<dbReference type="Gene3D" id="3.40.50.720">
    <property type="entry name" value="NAD(P)-binding Rossmann-like Domain"/>
    <property type="match status" value="1"/>
</dbReference>
<evidence type="ECO:0000313" key="3">
    <source>
        <dbReference type="EMBL" id="KKN85727.1"/>
    </source>
</evidence>
<feature type="domain" description="NAD-dependent epimerase/dehydratase" evidence="2">
    <location>
        <begin position="3"/>
        <end position="237"/>
    </location>
</feature>
<dbReference type="PANTHER" id="PTHR43574">
    <property type="entry name" value="EPIMERASE-RELATED"/>
    <property type="match status" value="1"/>
</dbReference>
<evidence type="ECO:0000259" key="2">
    <source>
        <dbReference type="Pfam" id="PF01370"/>
    </source>
</evidence>
<dbReference type="EMBL" id="LAZR01000155">
    <property type="protein sequence ID" value="KKN85727.1"/>
    <property type="molecule type" value="Genomic_DNA"/>
</dbReference>
<evidence type="ECO:0000256" key="1">
    <source>
        <dbReference type="ARBA" id="ARBA00023027"/>
    </source>
</evidence>